<dbReference type="InterPro" id="IPR050490">
    <property type="entry name" value="Bact_solute-bd_prot1"/>
</dbReference>
<evidence type="ECO:0000256" key="2">
    <source>
        <dbReference type="ARBA" id="ARBA00022448"/>
    </source>
</evidence>
<dbReference type="SUPFAM" id="SSF53850">
    <property type="entry name" value="Periplasmic binding protein-like II"/>
    <property type="match status" value="1"/>
</dbReference>
<feature type="signal peptide" evidence="4">
    <location>
        <begin position="1"/>
        <end position="19"/>
    </location>
</feature>
<keyword evidence="2" id="KW-0813">Transport</keyword>
<evidence type="ECO:0000313" key="6">
    <source>
        <dbReference type="Proteomes" id="UP000426246"/>
    </source>
</evidence>
<evidence type="ECO:0000313" key="5">
    <source>
        <dbReference type="EMBL" id="QGQ99687.1"/>
    </source>
</evidence>
<dbReference type="PANTHER" id="PTHR43649:SF29">
    <property type="entry name" value="OSMOPROTECTIVE COMPOUNDS-BINDING PROTEIN GGTB"/>
    <property type="match status" value="1"/>
</dbReference>
<protein>
    <submittedName>
        <fullName evidence="5">Carbohydrate ABC transporter substrate-binding protein</fullName>
    </submittedName>
</protein>
<evidence type="ECO:0000256" key="1">
    <source>
        <dbReference type="ARBA" id="ARBA00008520"/>
    </source>
</evidence>
<comment type="similarity">
    <text evidence="1">Belongs to the bacterial solute-binding protein 1 family.</text>
</comment>
<dbReference type="InterPro" id="IPR006059">
    <property type="entry name" value="SBP"/>
</dbReference>
<feature type="region of interest" description="Disordered" evidence="3">
    <location>
        <begin position="26"/>
        <end position="56"/>
    </location>
</feature>
<feature type="compositionally biased region" description="Low complexity" evidence="3">
    <location>
        <begin position="28"/>
        <end position="56"/>
    </location>
</feature>
<dbReference type="EMBL" id="CP034235">
    <property type="protein sequence ID" value="QGQ99687.1"/>
    <property type="molecule type" value="Genomic_DNA"/>
</dbReference>
<feature type="chain" id="PRO_5039466143" evidence="4">
    <location>
        <begin position="20"/>
        <end position="550"/>
    </location>
</feature>
<accession>A0A6B8RUS4</accession>
<dbReference type="KEGG" id="ppsc:EHS13_34920"/>
<dbReference type="PANTHER" id="PTHR43649">
    <property type="entry name" value="ARABINOSE-BINDING PROTEIN-RELATED"/>
    <property type="match status" value="1"/>
</dbReference>
<reference evidence="6" key="1">
    <citation type="submission" date="2018-11" db="EMBL/GenBank/DDBJ databases">
        <title>Complete genome sequence of Paenibacillus sp. ML311-T8.</title>
        <authorList>
            <person name="Nam Y.-D."/>
            <person name="Kang J."/>
            <person name="Chung W.-H."/>
            <person name="Park Y.S."/>
        </authorList>
    </citation>
    <scope>NUCLEOTIDE SEQUENCE [LARGE SCALE GENOMIC DNA]</scope>
    <source>
        <strain evidence="6">ML311-T8</strain>
    </source>
</reference>
<keyword evidence="6" id="KW-1185">Reference proteome</keyword>
<organism evidence="5 6">
    <name type="scientific">Paenibacillus psychroresistens</name>
    <dbReference type="NCBI Taxonomy" id="1778678"/>
    <lineage>
        <taxon>Bacteria</taxon>
        <taxon>Bacillati</taxon>
        <taxon>Bacillota</taxon>
        <taxon>Bacilli</taxon>
        <taxon>Bacillales</taxon>
        <taxon>Paenibacillaceae</taxon>
        <taxon>Paenibacillus</taxon>
    </lineage>
</organism>
<dbReference type="OrthoDB" id="9798191at2"/>
<gene>
    <name evidence="5" type="ORF">EHS13_34920</name>
</gene>
<evidence type="ECO:0000256" key="4">
    <source>
        <dbReference type="SAM" id="SignalP"/>
    </source>
</evidence>
<name>A0A6B8RUS4_9BACL</name>
<dbReference type="Proteomes" id="UP000426246">
    <property type="component" value="Chromosome"/>
</dbReference>
<proteinExistence type="inferred from homology"/>
<evidence type="ECO:0000256" key="3">
    <source>
        <dbReference type="SAM" id="MobiDB-lite"/>
    </source>
</evidence>
<sequence length="550" mass="61119">MKKNVAFILILALLVVAFSACTKKDTPEPSAAATTAPTAAAETAAPPEATPEATPVPAKEWAGEININSPSTNSAGWNAVAAAYNKLNPKVKVNVEMKPSAGYADWLRAQLTSDKPTPDIVVNNTVVDLQRTKFVDFKPYYDQPNPYNNNANWKDGFKDFSTQTVDGVTGGIYNINLETVQVAWFYNKTMFEKAGITTPPTTWDELIEVSKKLKAAGFTPLGLGGTSDDFWLGAMGWMARIYADSFQRTEFEKVRCQENDYCYDPEVDGEWKLDITDPHNDDDANVNKNPLRQALAIQKGDINVTNDGYKTIYTNFKKMIPEYTQPGFFGTNEASAYTLFLTQKAAIHIDIAGLITSLDKDLKDATKNGGNKDGLPAFEYGLFPMPTMKESQAPVRTIEVPIGFLGVVKKEQEQNDLNMDFMKYYASPAGYSIYLDATFKDGKGINGPPILKDVTLEPNLQEKFDALKLLGNAEKNNSMHIMSRGIFDFQPSVREWTGLAQQFFSDKLPLDDFLTQYEKSIQKNLEAALQAQKIELVDLKTPEKKSPERK</sequence>
<dbReference type="AlphaFoldDB" id="A0A6B8RUS4"/>
<dbReference type="Gene3D" id="3.40.190.10">
    <property type="entry name" value="Periplasmic binding protein-like II"/>
    <property type="match status" value="4"/>
</dbReference>
<dbReference type="RefSeq" id="WP_155704851.1">
    <property type="nucleotide sequence ID" value="NZ_CP034235.1"/>
</dbReference>
<keyword evidence="4" id="KW-0732">Signal</keyword>
<dbReference type="PROSITE" id="PS51257">
    <property type="entry name" value="PROKAR_LIPOPROTEIN"/>
    <property type="match status" value="1"/>
</dbReference>
<dbReference type="Pfam" id="PF01547">
    <property type="entry name" value="SBP_bac_1"/>
    <property type="match status" value="1"/>
</dbReference>